<feature type="domain" description="Xylose isomerase-like TIM barrel" evidence="2">
    <location>
        <begin position="39"/>
        <end position="240"/>
    </location>
</feature>
<dbReference type="InterPro" id="IPR050312">
    <property type="entry name" value="IolE/XylAMocC-like"/>
</dbReference>
<dbReference type="PANTHER" id="PTHR12110">
    <property type="entry name" value="HYDROXYPYRUVATE ISOMERASE"/>
    <property type="match status" value="1"/>
</dbReference>
<dbReference type="Gene3D" id="3.20.20.150">
    <property type="entry name" value="Divalent-metal-dependent TIM barrel enzymes"/>
    <property type="match status" value="1"/>
</dbReference>
<dbReference type="Pfam" id="PF01261">
    <property type="entry name" value="AP_endonuc_2"/>
    <property type="match status" value="1"/>
</dbReference>
<evidence type="ECO:0000259" key="2">
    <source>
        <dbReference type="Pfam" id="PF01261"/>
    </source>
</evidence>
<name>A0A499VG62_STRAX</name>
<feature type="compositionally biased region" description="Low complexity" evidence="1">
    <location>
        <begin position="345"/>
        <end position="377"/>
    </location>
</feature>
<feature type="region of interest" description="Disordered" evidence="1">
    <location>
        <begin position="345"/>
        <end position="448"/>
    </location>
</feature>
<evidence type="ECO:0000256" key="1">
    <source>
        <dbReference type="SAM" id="MobiDB-lite"/>
    </source>
</evidence>
<accession>A0A499VG62</accession>
<reference evidence="3" key="1">
    <citation type="submission" date="2019-04" db="EMBL/GenBank/DDBJ databases">
        <title>Draft genome sequences of Streptomyces avermitilis MC3.</title>
        <authorList>
            <person name="Komaki H."/>
            <person name="Tamura T."/>
            <person name="Hosoyama A."/>
        </authorList>
    </citation>
    <scope>NUCLEOTIDE SEQUENCE</scope>
    <source>
        <strain evidence="3">MC3</strain>
    </source>
</reference>
<dbReference type="SUPFAM" id="SSF51658">
    <property type="entry name" value="Xylose isomerase-like"/>
    <property type="match status" value="1"/>
</dbReference>
<dbReference type="InterPro" id="IPR013022">
    <property type="entry name" value="Xyl_isomerase-like_TIM-brl"/>
</dbReference>
<dbReference type="AlphaFoldDB" id="A0A499VG62"/>
<organism evidence="3">
    <name type="scientific">Streptomyces avermitilis</name>
    <dbReference type="NCBI Taxonomy" id="33903"/>
    <lineage>
        <taxon>Bacteria</taxon>
        <taxon>Bacillati</taxon>
        <taxon>Actinomycetota</taxon>
        <taxon>Actinomycetes</taxon>
        <taxon>Kitasatosporales</taxon>
        <taxon>Streptomycetaceae</taxon>
        <taxon>Streptomyces</taxon>
    </lineage>
</organism>
<sequence>MTSLSPQSSLSRIRVGSAPDSWGVWFPDDPRQVPWQRFLDEVARSGYEWIELGPYGYLPTDPAVLTEETARRGLKVSAGTVFTGLHRGPDVWESTWAHVSDIAALTQAMGASHLVVIPSFWRDDKTGEVLEPSTLTAEQWRHLTTGTERLGREVRERYGLEIVVHPHADTHIDSEENVTRFLDGTDSSAVSLCLDTGHYAYCGGDSVKLIETYGERIGYLHLKQVDPEILADVRAGEVPFGPAVARGVMCEPPSGVPALEPVLAARAEAGRRPLRDRRAGHVPVRAGQATADRPANPGVLAVLRGVEGPREARGSGFLAPADSAGCADSAGSAVRRALGARRTGLGTQGSALGARRTGLGTRGSALGARRTGLGTRGSADRARDSGLGGPGSGLGARRSALGARRSGDRALFPRPGGSADGTLRVQREPGGSGEPAGRIRRGGSGPSCVPGKYLARVTKSLFLSHPSRVGGSRVTLGQQTLSSPHSLSFTGHRLCDRQRSVRLPRRPSRPTPRRARGGATDDRPSPLVVQGDRCAHPGPAGHREVVSQARSAATARPCGGRETLLVRRHRPGLGRLPAGQPRPQRPLTASLPHPAPDVGGVRAPAPAPSDYGLSATVR</sequence>
<protein>
    <recommendedName>
        <fullName evidence="2">Xylose isomerase-like TIM barrel domain-containing protein</fullName>
    </recommendedName>
</protein>
<feature type="region of interest" description="Disordered" evidence="1">
    <location>
        <begin position="482"/>
        <end position="528"/>
    </location>
</feature>
<dbReference type="EMBL" id="AP019621">
    <property type="protein sequence ID" value="BBJ53475.1"/>
    <property type="molecule type" value="Genomic_DNA"/>
</dbReference>
<proteinExistence type="predicted"/>
<feature type="region of interest" description="Disordered" evidence="1">
    <location>
        <begin position="568"/>
        <end position="618"/>
    </location>
</feature>
<feature type="compositionally biased region" description="Low complexity" evidence="1">
    <location>
        <begin position="395"/>
        <end position="404"/>
    </location>
</feature>
<gene>
    <name evidence="3" type="ORF">SAVMC3_61040</name>
</gene>
<feature type="compositionally biased region" description="Basic residues" evidence="1">
    <location>
        <begin position="500"/>
        <end position="516"/>
    </location>
</feature>
<dbReference type="PANTHER" id="PTHR12110:SF41">
    <property type="entry name" value="INOSOSE DEHYDRATASE"/>
    <property type="match status" value="1"/>
</dbReference>
<dbReference type="InterPro" id="IPR036237">
    <property type="entry name" value="Xyl_isomerase-like_sf"/>
</dbReference>
<evidence type="ECO:0000313" key="3">
    <source>
        <dbReference type="EMBL" id="BBJ53475.1"/>
    </source>
</evidence>